<reference evidence="1 2" key="1">
    <citation type="submission" date="2017-01" db="EMBL/GenBank/DDBJ databases">
        <title>Novel large sulfur bacteria in the metagenomes of groundwater-fed chemosynthetic microbial mats in the Lake Huron basin.</title>
        <authorList>
            <person name="Sharrar A.M."/>
            <person name="Flood B.E."/>
            <person name="Bailey J.V."/>
            <person name="Jones D.S."/>
            <person name="Biddanda B."/>
            <person name="Ruberg S.A."/>
            <person name="Marcus D.N."/>
            <person name="Dick G.J."/>
        </authorList>
    </citation>
    <scope>NUCLEOTIDE SEQUENCE [LARGE SCALE GENOMIC DNA]</scope>
    <source>
        <strain evidence="1">A8</strain>
    </source>
</reference>
<dbReference type="AlphaFoldDB" id="A0A1Y1Q7L2"/>
<gene>
    <name evidence="1" type="ORF">BWK73_52160</name>
</gene>
<comment type="caution">
    <text evidence="1">The sequence shown here is derived from an EMBL/GenBank/DDBJ whole genome shotgun (WGS) entry which is preliminary data.</text>
</comment>
<protein>
    <submittedName>
        <fullName evidence="1">Uncharacterized protein</fullName>
    </submittedName>
</protein>
<dbReference type="Pfam" id="PF19888">
    <property type="entry name" value="DUF6361"/>
    <property type="match status" value="1"/>
</dbReference>
<dbReference type="InterPro" id="IPR045941">
    <property type="entry name" value="DUF6361"/>
</dbReference>
<accession>A0A1Y1Q7L2</accession>
<name>A0A1Y1Q7L2_9GAMM</name>
<sequence>MLALAAEKGTLDELGIGQIRDAFADLLFPGISTIQTRAKYFIIVPRLLRDYQNLPTKQKKGLPGFLRDKENSVARILRDNNPDEKGVIGADSVDNGGVKRLPSEIYWNGLRVFALVNTPLSLGEFARHIDNIDDENLLLHEEDGEGYSKQRLCVLPDNTSDWMNEKQLSIHLTSREAQFLKGKMTETRGVEQSILTQLFRTSLEKAALQPNANSELFYFDVLVEQILTDDKVDTTCKENLRLAQAFSQAMEGPHIVLNLLLAEKNGTQEQVDELTGQFEQWYERAKDKVLFSQANVGQWLNVTVDGRIRSVKSHTRKFILTLQQAFSAGDCLQAMRAAVLQQSTDNKGKQSMLHGNHPYQGWVGIKRLDYRWGNARNLIHDIVERIEPC</sequence>
<proteinExistence type="predicted"/>
<evidence type="ECO:0000313" key="1">
    <source>
        <dbReference type="EMBL" id="OQW98598.1"/>
    </source>
</evidence>
<evidence type="ECO:0000313" key="2">
    <source>
        <dbReference type="Proteomes" id="UP000192491"/>
    </source>
</evidence>
<dbReference type="Proteomes" id="UP000192491">
    <property type="component" value="Unassembled WGS sequence"/>
</dbReference>
<dbReference type="EMBL" id="MTEJ01000743">
    <property type="protein sequence ID" value="OQW98598.1"/>
    <property type="molecule type" value="Genomic_DNA"/>
</dbReference>
<organism evidence="1 2">
    <name type="scientific">Thiothrix lacustris</name>
    <dbReference type="NCBI Taxonomy" id="525917"/>
    <lineage>
        <taxon>Bacteria</taxon>
        <taxon>Pseudomonadati</taxon>
        <taxon>Pseudomonadota</taxon>
        <taxon>Gammaproteobacteria</taxon>
        <taxon>Thiotrichales</taxon>
        <taxon>Thiotrichaceae</taxon>
        <taxon>Thiothrix</taxon>
    </lineage>
</organism>